<accession>A0A8T2MDY4</accession>
<keyword evidence="5 8" id="KW-0732">Signal</keyword>
<evidence type="ECO:0000256" key="1">
    <source>
        <dbReference type="ARBA" id="ARBA00004613"/>
    </source>
</evidence>
<name>A0A8T2MDY4_ASTMX</name>
<dbReference type="PANTHER" id="PTHR11691:SF73">
    <property type="entry name" value="INTERFERON BETA"/>
    <property type="match status" value="1"/>
</dbReference>
<sequence>MNSTKMSSVQIWLCLVFVCCSAQRQDYACKWMTSQYGTVNGVALSLLRQMGGKICSEIVPFPERLYKNMEMSTAADQLGFMAEVVEQILNLFDHYDDAAGWDTGALDKFLHNESRQLIELKNCAAAHPNPRRKAYKVKRHFRQLKKILRKNNYNGESWEKIRRAVLLHLTRMAVMTGHV</sequence>
<dbReference type="GO" id="GO:0051607">
    <property type="term" value="P:defense response to virus"/>
    <property type="evidence" value="ECO:0007669"/>
    <property type="project" value="UniProtKB-KW"/>
</dbReference>
<evidence type="ECO:0000256" key="7">
    <source>
        <dbReference type="ARBA" id="ARBA00023157"/>
    </source>
</evidence>
<dbReference type="AlphaFoldDB" id="A0A8T2MDY4"/>
<evidence type="ECO:0000256" key="2">
    <source>
        <dbReference type="ARBA" id="ARBA00011033"/>
    </source>
</evidence>
<dbReference type="EMBL" id="JAICCE010000003">
    <property type="protein sequence ID" value="KAG9279071.1"/>
    <property type="molecule type" value="Genomic_DNA"/>
</dbReference>
<keyword evidence="4" id="KW-0964">Secreted</keyword>
<evidence type="ECO:0000256" key="3">
    <source>
        <dbReference type="ARBA" id="ARBA00022514"/>
    </source>
</evidence>
<protein>
    <submittedName>
        <fullName evidence="9">Interferon a3-like</fullName>
    </submittedName>
</protein>
<evidence type="ECO:0000256" key="6">
    <source>
        <dbReference type="ARBA" id="ARBA00023118"/>
    </source>
</evidence>
<dbReference type="Proteomes" id="UP000752171">
    <property type="component" value="Unassembled WGS sequence"/>
</dbReference>
<gene>
    <name evidence="9" type="primary">IFNA3</name>
    <name evidence="9" type="ORF">AMEX_G4536</name>
</gene>
<dbReference type="GO" id="GO:0006955">
    <property type="term" value="P:immune response"/>
    <property type="evidence" value="ECO:0007669"/>
    <property type="project" value="UniProtKB-ARBA"/>
</dbReference>
<comment type="similarity">
    <text evidence="2">Belongs to the alpha/beta interferon family.</text>
</comment>
<keyword evidence="3" id="KW-0202">Cytokine</keyword>
<comment type="caution">
    <text evidence="9">The sequence shown here is derived from an EMBL/GenBank/DDBJ whole genome shotgun (WGS) entry which is preliminary data.</text>
</comment>
<organism evidence="9 10">
    <name type="scientific">Astyanax mexicanus</name>
    <name type="common">Blind cave fish</name>
    <name type="synonym">Astyanax fasciatus mexicanus</name>
    <dbReference type="NCBI Taxonomy" id="7994"/>
    <lineage>
        <taxon>Eukaryota</taxon>
        <taxon>Metazoa</taxon>
        <taxon>Chordata</taxon>
        <taxon>Craniata</taxon>
        <taxon>Vertebrata</taxon>
        <taxon>Euteleostomi</taxon>
        <taxon>Actinopterygii</taxon>
        <taxon>Neopterygii</taxon>
        <taxon>Teleostei</taxon>
        <taxon>Ostariophysi</taxon>
        <taxon>Characiformes</taxon>
        <taxon>Characoidei</taxon>
        <taxon>Acestrorhamphidae</taxon>
        <taxon>Acestrorhamphinae</taxon>
        <taxon>Astyanax</taxon>
    </lineage>
</organism>
<evidence type="ECO:0000313" key="10">
    <source>
        <dbReference type="Proteomes" id="UP000752171"/>
    </source>
</evidence>
<dbReference type="PANTHER" id="PTHR11691">
    <property type="entry name" value="TYPE I INTERFERON"/>
    <property type="match status" value="1"/>
</dbReference>
<dbReference type="InterPro" id="IPR009079">
    <property type="entry name" value="4_helix_cytokine-like_core"/>
</dbReference>
<feature type="chain" id="PRO_5035844491" evidence="8">
    <location>
        <begin position="23"/>
        <end position="179"/>
    </location>
</feature>
<feature type="signal peptide" evidence="8">
    <location>
        <begin position="1"/>
        <end position="22"/>
    </location>
</feature>
<dbReference type="Pfam" id="PF00143">
    <property type="entry name" value="Interferon"/>
    <property type="match status" value="1"/>
</dbReference>
<comment type="subcellular location">
    <subcellularLocation>
        <location evidence="1">Secreted</location>
    </subcellularLocation>
</comment>
<keyword evidence="6" id="KW-0051">Antiviral defense</keyword>
<dbReference type="GO" id="GO:0005125">
    <property type="term" value="F:cytokine activity"/>
    <property type="evidence" value="ECO:0007669"/>
    <property type="project" value="UniProtKB-KW"/>
</dbReference>
<reference evidence="9 10" key="1">
    <citation type="submission" date="2021-07" db="EMBL/GenBank/DDBJ databases">
        <authorList>
            <person name="Imarazene B."/>
            <person name="Zahm M."/>
            <person name="Klopp C."/>
            <person name="Cabau C."/>
            <person name="Beille S."/>
            <person name="Jouanno E."/>
            <person name="Castinel A."/>
            <person name="Lluch J."/>
            <person name="Gil L."/>
            <person name="Kuchtly C."/>
            <person name="Lopez Roques C."/>
            <person name="Donnadieu C."/>
            <person name="Parrinello H."/>
            <person name="Journot L."/>
            <person name="Du K."/>
            <person name="Schartl M."/>
            <person name="Retaux S."/>
            <person name="Guiguen Y."/>
        </authorList>
    </citation>
    <scope>NUCLEOTIDE SEQUENCE [LARGE SCALE GENOMIC DNA]</scope>
    <source>
        <strain evidence="9">Pach_M1</strain>
        <tissue evidence="9">Testis</tissue>
    </source>
</reference>
<evidence type="ECO:0000313" key="9">
    <source>
        <dbReference type="EMBL" id="KAG9279071.1"/>
    </source>
</evidence>
<evidence type="ECO:0000256" key="5">
    <source>
        <dbReference type="ARBA" id="ARBA00022729"/>
    </source>
</evidence>
<dbReference type="Gene3D" id="1.20.1250.10">
    <property type="match status" value="1"/>
</dbReference>
<dbReference type="SUPFAM" id="SSF47266">
    <property type="entry name" value="4-helical cytokines"/>
    <property type="match status" value="1"/>
</dbReference>
<evidence type="ECO:0000256" key="8">
    <source>
        <dbReference type="SAM" id="SignalP"/>
    </source>
</evidence>
<proteinExistence type="inferred from homology"/>
<dbReference type="GO" id="GO:0043330">
    <property type="term" value="P:response to exogenous dsRNA"/>
    <property type="evidence" value="ECO:0007669"/>
    <property type="project" value="TreeGrafter"/>
</dbReference>
<dbReference type="InterPro" id="IPR000471">
    <property type="entry name" value="Interferon_alpha/beta/delta"/>
</dbReference>
<dbReference type="GO" id="GO:0005615">
    <property type="term" value="C:extracellular space"/>
    <property type="evidence" value="ECO:0007669"/>
    <property type="project" value="UniProtKB-KW"/>
</dbReference>
<keyword evidence="7" id="KW-1015">Disulfide bond</keyword>
<evidence type="ECO:0000256" key="4">
    <source>
        <dbReference type="ARBA" id="ARBA00022525"/>
    </source>
</evidence>
<dbReference type="GO" id="GO:0005126">
    <property type="term" value="F:cytokine receptor binding"/>
    <property type="evidence" value="ECO:0007669"/>
    <property type="project" value="InterPro"/>
</dbReference>